<accession>A0A7U2MGM5</accession>
<evidence type="ECO:0000313" key="3">
    <source>
        <dbReference type="Proteomes" id="UP000596276"/>
    </source>
</evidence>
<reference evidence="3" key="1">
    <citation type="journal article" date="2021" name="G3 (Bethesda)">
        <title>Chromosome assembled and annotated genome sequence of Aspergillus flavus NRRL 3357.</title>
        <authorList>
            <person name="Skerker J.M."/>
            <person name="Pianalto K.M."/>
            <person name="Mondo S.J."/>
            <person name="Yang K."/>
            <person name="Arkin A.P."/>
            <person name="Keller N.P."/>
            <person name="Grigoriev I.V."/>
            <person name="Louise Glass N.L."/>
        </authorList>
    </citation>
    <scope>NUCLEOTIDE SEQUENCE [LARGE SCALE GENOMIC DNA]</scope>
    <source>
        <strain evidence="3">ATCC 200026 / FGSC A1120 / IAM 13836 / NRRL 3357 / JCM 12722 / SRRC 167</strain>
    </source>
</reference>
<feature type="region of interest" description="Disordered" evidence="1">
    <location>
        <begin position="34"/>
        <end position="53"/>
    </location>
</feature>
<organism evidence="2 3">
    <name type="scientific">Aspergillus flavus (strain ATCC 200026 / FGSC A1120 / IAM 13836 / NRRL 3357 / JCM 12722 / SRRC 167)</name>
    <dbReference type="NCBI Taxonomy" id="332952"/>
    <lineage>
        <taxon>Eukaryota</taxon>
        <taxon>Fungi</taxon>
        <taxon>Dikarya</taxon>
        <taxon>Ascomycota</taxon>
        <taxon>Pezizomycotina</taxon>
        <taxon>Eurotiomycetes</taxon>
        <taxon>Eurotiomycetidae</taxon>
        <taxon>Eurotiales</taxon>
        <taxon>Aspergillaceae</taxon>
        <taxon>Aspergillus</taxon>
        <taxon>Aspergillus subgen. Circumdati</taxon>
    </lineage>
</organism>
<dbReference type="EMBL" id="CP044622">
    <property type="protein sequence ID" value="QRD82925.1"/>
    <property type="molecule type" value="Genomic_DNA"/>
</dbReference>
<evidence type="ECO:0000313" key="2">
    <source>
        <dbReference type="EMBL" id="QRD82925.1"/>
    </source>
</evidence>
<evidence type="ECO:0000256" key="1">
    <source>
        <dbReference type="SAM" id="MobiDB-lite"/>
    </source>
</evidence>
<gene>
    <name evidence="2" type="ORF">F9C07_2145</name>
</gene>
<keyword evidence="3" id="KW-1185">Reference proteome</keyword>
<protein>
    <submittedName>
        <fullName evidence="2">Uncharacterized protein</fullName>
    </submittedName>
</protein>
<name>A0A7U2MGM5_ASPFN</name>
<sequence length="53" mass="6244">MEKKKKKEKKLFLPRIPHRLSRWTIKIKAEGGEQEKTIGRGEGKVKLKEARTE</sequence>
<dbReference type="AlphaFoldDB" id="A0A7U2MGM5"/>
<proteinExistence type="predicted"/>
<dbReference type="Proteomes" id="UP000596276">
    <property type="component" value="Chromosome 2"/>
</dbReference>
<dbReference type="VEuPathDB" id="FungiDB:F9C07_2145"/>